<name>A0A0F9RNW7_9ZZZZ</name>
<comment type="caution">
    <text evidence="1">The sequence shown here is derived from an EMBL/GenBank/DDBJ whole genome shotgun (WGS) entry which is preliminary data.</text>
</comment>
<sequence>MPFADYTNFADCVRQNPQARDPEAYCGSIKARTEDKLAKAVTAASYLHQTVRMALLSVVLVSMLACYHLGSGGFGQFQTHAYQDRPEALLDLVDEVDVDLRESIPQETTVVCKQCPQHTIHMEQSRQPSPAMGAQRDVWPSNNYAFDPTYGMRRQSEIDRLRPRSMPTGDDYRRMRQEAERQARTPSVITEWDVFARDINRSVPTAAEFSAILRGDRSIWAVD</sequence>
<accession>A0A0F9RNW7</accession>
<dbReference type="EMBL" id="LAZR01003378">
    <property type="protein sequence ID" value="KKN18968.1"/>
    <property type="molecule type" value="Genomic_DNA"/>
</dbReference>
<reference evidence="1" key="1">
    <citation type="journal article" date="2015" name="Nature">
        <title>Complex archaea that bridge the gap between prokaryotes and eukaryotes.</title>
        <authorList>
            <person name="Spang A."/>
            <person name="Saw J.H."/>
            <person name="Jorgensen S.L."/>
            <person name="Zaremba-Niedzwiedzka K."/>
            <person name="Martijn J."/>
            <person name="Lind A.E."/>
            <person name="van Eijk R."/>
            <person name="Schleper C."/>
            <person name="Guy L."/>
            <person name="Ettema T.J."/>
        </authorList>
    </citation>
    <scope>NUCLEOTIDE SEQUENCE</scope>
</reference>
<proteinExistence type="predicted"/>
<evidence type="ECO:0000313" key="1">
    <source>
        <dbReference type="EMBL" id="KKN18968.1"/>
    </source>
</evidence>
<organism evidence="1">
    <name type="scientific">marine sediment metagenome</name>
    <dbReference type="NCBI Taxonomy" id="412755"/>
    <lineage>
        <taxon>unclassified sequences</taxon>
        <taxon>metagenomes</taxon>
        <taxon>ecological metagenomes</taxon>
    </lineage>
</organism>
<dbReference type="AlphaFoldDB" id="A0A0F9RNW7"/>
<gene>
    <name evidence="1" type="ORF">LCGC14_0950530</name>
</gene>
<protein>
    <submittedName>
        <fullName evidence="1">Uncharacterized protein</fullName>
    </submittedName>
</protein>